<dbReference type="PANTHER" id="PTHR21261:SF15">
    <property type="entry name" value="BEATEN PATH IIIA, ISOFORM D-RELATED"/>
    <property type="match status" value="1"/>
</dbReference>
<keyword evidence="5" id="KW-1185">Reference proteome</keyword>
<dbReference type="Proteomes" id="UP000823941">
    <property type="component" value="Chromosome 22"/>
</dbReference>
<evidence type="ECO:0000256" key="2">
    <source>
        <dbReference type="SAM" id="SignalP"/>
    </source>
</evidence>
<dbReference type="InterPro" id="IPR013783">
    <property type="entry name" value="Ig-like_fold"/>
</dbReference>
<dbReference type="InterPro" id="IPR036179">
    <property type="entry name" value="Ig-like_dom_sf"/>
</dbReference>
<evidence type="ECO:0000259" key="3">
    <source>
        <dbReference type="PROSITE" id="PS50835"/>
    </source>
</evidence>
<reference evidence="4 5" key="1">
    <citation type="submission" date="2021-06" db="EMBL/GenBank/DDBJ databases">
        <title>A haploid diamondback moth (Plutella xylostella L.) genome assembly resolves 31 chromosomes and identifies a diamide resistance mutation.</title>
        <authorList>
            <person name="Ward C.M."/>
            <person name="Perry K.D."/>
            <person name="Baker G."/>
            <person name="Powis K."/>
            <person name="Heckel D.G."/>
            <person name="Baxter S.W."/>
        </authorList>
    </citation>
    <scope>NUCLEOTIDE SEQUENCE [LARGE SCALE GENOMIC DNA]</scope>
    <source>
        <strain evidence="4 5">LV</strain>
        <tissue evidence="4">Single pupa</tissue>
    </source>
</reference>
<feature type="signal peptide" evidence="2">
    <location>
        <begin position="1"/>
        <end position="27"/>
    </location>
</feature>
<dbReference type="PANTHER" id="PTHR21261">
    <property type="entry name" value="BEAT PROTEIN"/>
    <property type="match status" value="1"/>
</dbReference>
<organism evidence="4 5">
    <name type="scientific">Plutella xylostella</name>
    <name type="common">Diamondback moth</name>
    <name type="synonym">Plutella maculipennis</name>
    <dbReference type="NCBI Taxonomy" id="51655"/>
    <lineage>
        <taxon>Eukaryota</taxon>
        <taxon>Metazoa</taxon>
        <taxon>Ecdysozoa</taxon>
        <taxon>Arthropoda</taxon>
        <taxon>Hexapoda</taxon>
        <taxon>Insecta</taxon>
        <taxon>Pterygota</taxon>
        <taxon>Neoptera</taxon>
        <taxon>Endopterygota</taxon>
        <taxon>Lepidoptera</taxon>
        <taxon>Glossata</taxon>
        <taxon>Ditrysia</taxon>
        <taxon>Yponomeutoidea</taxon>
        <taxon>Plutellidae</taxon>
        <taxon>Plutella</taxon>
    </lineage>
</organism>
<feature type="domain" description="Ig-like" evidence="3">
    <location>
        <begin position="23"/>
        <end position="127"/>
    </location>
</feature>
<protein>
    <recommendedName>
        <fullName evidence="3">Ig-like domain-containing protein</fullName>
    </recommendedName>
</protein>
<dbReference type="Gene3D" id="2.60.40.10">
    <property type="entry name" value="Immunoglobulins"/>
    <property type="match status" value="2"/>
</dbReference>
<evidence type="ECO:0000313" key="5">
    <source>
        <dbReference type="Proteomes" id="UP000823941"/>
    </source>
</evidence>
<gene>
    <name evidence="4" type="ORF">JYU34_016696</name>
</gene>
<proteinExistence type="predicted"/>
<comment type="caution">
    <text evidence="4">The sequence shown here is derived from an EMBL/GenBank/DDBJ whole genome shotgun (WGS) entry which is preliminary data.</text>
</comment>
<name>A0ABQ7Q390_PLUXY</name>
<feature type="region of interest" description="Disordered" evidence="1">
    <location>
        <begin position="250"/>
        <end position="291"/>
    </location>
</feature>
<accession>A0ABQ7Q390</accession>
<dbReference type="PROSITE" id="PS50835">
    <property type="entry name" value="IG_LIKE"/>
    <property type="match status" value="1"/>
</dbReference>
<evidence type="ECO:0000313" key="4">
    <source>
        <dbReference type="EMBL" id="KAG7299699.1"/>
    </source>
</evidence>
<dbReference type="InterPro" id="IPR007110">
    <property type="entry name" value="Ig-like_dom"/>
</dbReference>
<keyword evidence="2" id="KW-0732">Signal</keyword>
<dbReference type="SUPFAM" id="SSF48726">
    <property type="entry name" value="Immunoglobulin"/>
    <property type="match status" value="2"/>
</dbReference>
<dbReference type="EMBL" id="JAHIBW010000022">
    <property type="protein sequence ID" value="KAG7299699.1"/>
    <property type="molecule type" value="Genomic_DNA"/>
</dbReference>
<evidence type="ECO:0000256" key="1">
    <source>
        <dbReference type="SAM" id="MobiDB-lite"/>
    </source>
</evidence>
<feature type="region of interest" description="Disordered" evidence="1">
    <location>
        <begin position="191"/>
        <end position="237"/>
    </location>
</feature>
<sequence>MGAIKKSGAIWRALGLLLLSWSSEVSSLKDVALIAPSAVQLGDTVMLGCKWTLEPNETLYSVKWYRGRQEFFSYLPKEYPFTRIFAQPGIDVDVSRSTSQQVVLREASRSFAGRYRCEVSADAPSFHTQVRSAYIYVVELPPDKPTIKAEKGWYASGDSLRAQCSSPPADPPANLTWLLNGKDIQGKPIIQQRILPSPSVSIDIPQPSGRSQAASDASGPAASHASGQVGPGDENNNIIFSPWKAFGPFVDNIQEGDTSSQDTVVLPTPHSPDGALEDDALDPSPTPETSNKVASISQLSFMVRPDSFERGQLRLTCISSVHSVYSERAELVINEERPQIASVLGTRDAASGSAPASLVLTVACSTVSFTNFILRKMLR</sequence>
<feature type="chain" id="PRO_5046890263" description="Ig-like domain-containing protein" evidence="2">
    <location>
        <begin position="28"/>
        <end position="379"/>
    </location>
</feature>